<dbReference type="FunFam" id="3.30.160.60:FF:000145">
    <property type="entry name" value="Zinc finger protein 574"/>
    <property type="match status" value="1"/>
</dbReference>
<gene>
    <name evidence="13" type="ORF">BDFB_012718</name>
</gene>
<dbReference type="Pfam" id="PF00096">
    <property type="entry name" value="zf-C2H2"/>
    <property type="match status" value="7"/>
</dbReference>
<evidence type="ECO:0000256" key="6">
    <source>
        <dbReference type="ARBA" id="ARBA00022833"/>
    </source>
</evidence>
<accession>A0A482W0E2</accession>
<feature type="domain" description="C2H2-type" evidence="12">
    <location>
        <begin position="169"/>
        <end position="196"/>
    </location>
</feature>
<feature type="domain" description="C2H2-type" evidence="12">
    <location>
        <begin position="140"/>
        <end position="168"/>
    </location>
</feature>
<feature type="domain" description="C2H2-type" evidence="12">
    <location>
        <begin position="424"/>
        <end position="451"/>
    </location>
</feature>
<dbReference type="GO" id="GO:0000785">
    <property type="term" value="C:chromatin"/>
    <property type="evidence" value="ECO:0007669"/>
    <property type="project" value="UniProtKB-ARBA"/>
</dbReference>
<feature type="non-terminal residue" evidence="13">
    <location>
        <position position="1"/>
    </location>
</feature>
<comment type="similarity">
    <text evidence="2">Belongs to the krueppel C2H2-type zinc-finger protein family.</text>
</comment>
<dbReference type="AlphaFoldDB" id="A0A482W0E2"/>
<evidence type="ECO:0000256" key="1">
    <source>
        <dbReference type="ARBA" id="ARBA00004123"/>
    </source>
</evidence>
<keyword evidence="8" id="KW-0238">DNA-binding</keyword>
<keyword evidence="6" id="KW-0862">Zinc</keyword>
<evidence type="ECO:0000256" key="7">
    <source>
        <dbReference type="ARBA" id="ARBA00023015"/>
    </source>
</evidence>
<keyword evidence="7" id="KW-0805">Transcription regulation</keyword>
<feature type="domain" description="C2H2-type" evidence="12">
    <location>
        <begin position="452"/>
        <end position="479"/>
    </location>
</feature>
<proteinExistence type="inferred from homology"/>
<organism evidence="13 14">
    <name type="scientific">Asbolus verrucosus</name>
    <name type="common">Desert ironclad beetle</name>
    <dbReference type="NCBI Taxonomy" id="1661398"/>
    <lineage>
        <taxon>Eukaryota</taxon>
        <taxon>Metazoa</taxon>
        <taxon>Ecdysozoa</taxon>
        <taxon>Arthropoda</taxon>
        <taxon>Hexapoda</taxon>
        <taxon>Insecta</taxon>
        <taxon>Pterygota</taxon>
        <taxon>Neoptera</taxon>
        <taxon>Endopterygota</taxon>
        <taxon>Coleoptera</taxon>
        <taxon>Polyphaga</taxon>
        <taxon>Cucujiformia</taxon>
        <taxon>Tenebrionidae</taxon>
        <taxon>Pimeliinae</taxon>
        <taxon>Asbolus</taxon>
    </lineage>
</organism>
<dbReference type="SUPFAM" id="SSF57716">
    <property type="entry name" value="Glucocorticoid receptor-like (DNA-binding domain)"/>
    <property type="match status" value="1"/>
</dbReference>
<evidence type="ECO:0000313" key="14">
    <source>
        <dbReference type="Proteomes" id="UP000292052"/>
    </source>
</evidence>
<keyword evidence="9" id="KW-0804">Transcription</keyword>
<dbReference type="FunFam" id="3.30.160.60:FF:000502">
    <property type="entry name" value="Zinc finger protein 710"/>
    <property type="match status" value="1"/>
</dbReference>
<dbReference type="EMBL" id="QDEB01045835">
    <property type="protein sequence ID" value="RZC38179.1"/>
    <property type="molecule type" value="Genomic_DNA"/>
</dbReference>
<feature type="domain" description="C2H2-type" evidence="12">
    <location>
        <begin position="197"/>
        <end position="224"/>
    </location>
</feature>
<dbReference type="PANTHER" id="PTHR16515:SF66">
    <property type="entry name" value="C2H2-TYPE DOMAIN-CONTAINING PROTEIN"/>
    <property type="match status" value="1"/>
</dbReference>
<dbReference type="PROSITE" id="PS00028">
    <property type="entry name" value="ZINC_FINGER_C2H2_1"/>
    <property type="match status" value="10"/>
</dbReference>
<dbReference type="FunFam" id="3.30.160.60:FF:000358">
    <property type="entry name" value="zinc finger protein 24"/>
    <property type="match status" value="1"/>
</dbReference>
<reference evidence="13 14" key="1">
    <citation type="submission" date="2017-03" db="EMBL/GenBank/DDBJ databases">
        <title>Genome of the blue death feigning beetle - Asbolus verrucosus.</title>
        <authorList>
            <person name="Rider S.D."/>
        </authorList>
    </citation>
    <scope>NUCLEOTIDE SEQUENCE [LARGE SCALE GENOMIC DNA]</scope>
    <source>
        <strain evidence="13">Butters</strain>
        <tissue evidence="13">Head and leg muscle</tissue>
    </source>
</reference>
<dbReference type="Proteomes" id="UP000292052">
    <property type="component" value="Unassembled WGS sequence"/>
</dbReference>
<evidence type="ECO:0000256" key="4">
    <source>
        <dbReference type="ARBA" id="ARBA00022737"/>
    </source>
</evidence>
<dbReference type="SMART" id="SM00355">
    <property type="entry name" value="ZnF_C2H2"/>
    <property type="match status" value="10"/>
</dbReference>
<feature type="domain" description="C2H2-type" evidence="12">
    <location>
        <begin position="225"/>
        <end position="252"/>
    </location>
</feature>
<comment type="caution">
    <text evidence="13">The sequence shown here is derived from an EMBL/GenBank/DDBJ whole genome shotgun (WGS) entry which is preliminary data.</text>
</comment>
<feature type="domain" description="C2H2-type" evidence="12">
    <location>
        <begin position="480"/>
        <end position="507"/>
    </location>
</feature>
<feature type="domain" description="C2H2-type" evidence="12">
    <location>
        <begin position="111"/>
        <end position="139"/>
    </location>
</feature>
<dbReference type="InterPro" id="IPR013087">
    <property type="entry name" value="Znf_C2H2_type"/>
</dbReference>
<protein>
    <submittedName>
        <fullName evidence="13">Zf-H2C2 2 domain containing protein</fullName>
    </submittedName>
</protein>
<evidence type="ECO:0000256" key="3">
    <source>
        <dbReference type="ARBA" id="ARBA00022723"/>
    </source>
</evidence>
<feature type="domain" description="C2H2-type" evidence="12">
    <location>
        <begin position="396"/>
        <end position="423"/>
    </location>
</feature>
<dbReference type="SUPFAM" id="SSF57667">
    <property type="entry name" value="beta-beta-alpha zinc fingers"/>
    <property type="match status" value="5"/>
</dbReference>
<dbReference type="InterPro" id="IPR036236">
    <property type="entry name" value="Znf_C2H2_sf"/>
</dbReference>
<dbReference type="InterPro" id="IPR050331">
    <property type="entry name" value="Zinc_finger"/>
</dbReference>
<keyword evidence="10" id="KW-0539">Nucleus</keyword>
<dbReference type="FunFam" id="3.30.160.60:FF:001506">
    <property type="entry name" value="Zinc finger protein"/>
    <property type="match status" value="1"/>
</dbReference>
<keyword evidence="3" id="KW-0479">Metal-binding</keyword>
<feature type="domain" description="C2H2-type" evidence="12">
    <location>
        <begin position="253"/>
        <end position="280"/>
    </location>
</feature>
<evidence type="ECO:0000256" key="9">
    <source>
        <dbReference type="ARBA" id="ARBA00023163"/>
    </source>
</evidence>
<evidence type="ECO:0000256" key="5">
    <source>
        <dbReference type="ARBA" id="ARBA00022771"/>
    </source>
</evidence>
<evidence type="ECO:0000256" key="10">
    <source>
        <dbReference type="ARBA" id="ARBA00023242"/>
    </source>
</evidence>
<dbReference type="PANTHER" id="PTHR16515">
    <property type="entry name" value="PR DOMAIN ZINC FINGER PROTEIN"/>
    <property type="match status" value="1"/>
</dbReference>
<evidence type="ECO:0000313" key="13">
    <source>
        <dbReference type="EMBL" id="RZC38179.1"/>
    </source>
</evidence>
<evidence type="ECO:0000256" key="2">
    <source>
        <dbReference type="ARBA" id="ARBA00006991"/>
    </source>
</evidence>
<dbReference type="OrthoDB" id="4748970at2759"/>
<dbReference type="Pfam" id="PF12874">
    <property type="entry name" value="zf-met"/>
    <property type="match status" value="1"/>
</dbReference>
<dbReference type="FunFam" id="3.30.160.60:FF:000690">
    <property type="entry name" value="Zinc finger protein 354C"/>
    <property type="match status" value="1"/>
</dbReference>
<dbReference type="Gene3D" id="3.30.160.60">
    <property type="entry name" value="Classic Zinc Finger"/>
    <property type="match status" value="9"/>
</dbReference>
<evidence type="ECO:0000259" key="12">
    <source>
        <dbReference type="PROSITE" id="PS50157"/>
    </source>
</evidence>
<dbReference type="GO" id="GO:0040029">
    <property type="term" value="P:epigenetic regulation of gene expression"/>
    <property type="evidence" value="ECO:0007669"/>
    <property type="project" value="UniProtKB-ARBA"/>
</dbReference>
<dbReference type="PROSITE" id="PS50157">
    <property type="entry name" value="ZINC_FINGER_C2H2_2"/>
    <property type="match status" value="10"/>
</dbReference>
<evidence type="ECO:0000256" key="11">
    <source>
        <dbReference type="PROSITE-ProRule" id="PRU00042"/>
    </source>
</evidence>
<keyword evidence="5 11" id="KW-0863">Zinc-finger</keyword>
<sequence length="508" mass="57990">ISHGDGLPNVICHRCLYKIEFCLEFRKLCFMSDATLRQLNAAMASENGSSETCPTQLPFLEQLANGTEEDVVMVVDPTALDYESDYESDIERPSDAENAETNDTYGGKNVSMCRYCDHAFTDKAECANHETTAHNNEVPYTCSLCEMGFADRLQYSAHLKGVHQNDKPYNCPQCDRTFARRSDLRKHTVVHTGIKPYTCLVCSKSFSRNTNLSKHMRIHSGQKPFVCPKCPKTFFSKGDLTRHAIIHSGQKPFSCNFCHLSFGRKDKLLRHEKRHFPQENSEDKSQELQIMRDSLSMGEFYGGPKLDEEGQENEEKQDGWADSENMVINVDPFNHNNFGEGIKTENQSETDLTSDLPKVPDHIENAANEMIQQRELPQIPAHITGDSFSNDDNKRYSCDACPKTFSNPENMRYHHATHSGIRPHACSICKKTFIRKRELDRHFATHTGMKPFKCVKCSKSFGRKDKLVRHMRIHDVNKEHSCVVCGATFNRRDGLLQHIKTHVKNEQN</sequence>
<keyword evidence="14" id="KW-1185">Reference proteome</keyword>
<dbReference type="GO" id="GO:0005634">
    <property type="term" value="C:nucleus"/>
    <property type="evidence" value="ECO:0007669"/>
    <property type="project" value="UniProtKB-SubCell"/>
</dbReference>
<comment type="subcellular location">
    <subcellularLocation>
        <location evidence="1">Nucleus</location>
    </subcellularLocation>
</comment>
<name>A0A482W0E2_ASBVE</name>
<dbReference type="GO" id="GO:0003682">
    <property type="term" value="F:chromatin binding"/>
    <property type="evidence" value="ECO:0007669"/>
    <property type="project" value="UniProtKB-ARBA"/>
</dbReference>
<dbReference type="GO" id="GO:0043565">
    <property type="term" value="F:sequence-specific DNA binding"/>
    <property type="evidence" value="ECO:0007669"/>
    <property type="project" value="UniProtKB-ARBA"/>
</dbReference>
<evidence type="ECO:0000256" key="8">
    <source>
        <dbReference type="ARBA" id="ARBA00023125"/>
    </source>
</evidence>
<keyword evidence="4" id="KW-0677">Repeat</keyword>
<dbReference type="GO" id="GO:0008270">
    <property type="term" value="F:zinc ion binding"/>
    <property type="evidence" value="ECO:0007669"/>
    <property type="project" value="UniProtKB-KW"/>
</dbReference>